<evidence type="ECO:0000259" key="6">
    <source>
        <dbReference type="PROSITE" id="PS50977"/>
    </source>
</evidence>
<proteinExistence type="predicted"/>
<dbReference type="InterPro" id="IPR036271">
    <property type="entry name" value="Tet_transcr_reg_TetR-rel_C_sf"/>
</dbReference>
<keyword evidence="3 5" id="KW-0238">DNA-binding</keyword>
<evidence type="ECO:0000256" key="1">
    <source>
        <dbReference type="ARBA" id="ARBA00022491"/>
    </source>
</evidence>
<sequence>MPKTVDHAERRAQITAALVRVVARTGLHTVTLRAVAAEAGVSLRLVQYYFETKANLVHATLRTLEQQSQRRWADRLAGLPRPVTARAFTEAFCAEALPTDEASRAFHLIWTSYAVLAMTDPELAARPFVAGPNHLEAQLSDALAAARAAGELPPTADPAIEAARLLALSHGLGTSVLVGQRPPEAALAVLRHHLTELFDQRGAGRGATA</sequence>
<evidence type="ECO:0000256" key="5">
    <source>
        <dbReference type="PROSITE-ProRule" id="PRU00335"/>
    </source>
</evidence>
<dbReference type="SUPFAM" id="SSF46689">
    <property type="entry name" value="Homeodomain-like"/>
    <property type="match status" value="1"/>
</dbReference>
<dbReference type="GO" id="GO:0003700">
    <property type="term" value="F:DNA-binding transcription factor activity"/>
    <property type="evidence" value="ECO:0007669"/>
    <property type="project" value="TreeGrafter"/>
</dbReference>
<protein>
    <submittedName>
        <fullName evidence="7">TetR/AcrR family transcriptional regulator</fullName>
    </submittedName>
</protein>
<name>A0A7H8N942_9ACTN</name>
<dbReference type="PANTHER" id="PTHR30055:SF234">
    <property type="entry name" value="HTH-TYPE TRANSCRIPTIONAL REGULATOR BETI"/>
    <property type="match status" value="1"/>
</dbReference>
<feature type="DNA-binding region" description="H-T-H motif" evidence="5">
    <location>
        <begin position="31"/>
        <end position="50"/>
    </location>
</feature>
<dbReference type="Proteomes" id="UP000509303">
    <property type="component" value="Chromosome"/>
</dbReference>
<keyword evidence="8" id="KW-1185">Reference proteome</keyword>
<dbReference type="SUPFAM" id="SSF48498">
    <property type="entry name" value="Tetracyclin repressor-like, C-terminal domain"/>
    <property type="match status" value="1"/>
</dbReference>
<dbReference type="PANTHER" id="PTHR30055">
    <property type="entry name" value="HTH-TYPE TRANSCRIPTIONAL REGULATOR RUTR"/>
    <property type="match status" value="1"/>
</dbReference>
<keyword evidence="2" id="KW-0805">Transcription regulation</keyword>
<reference evidence="7 8" key="1">
    <citation type="submission" date="2020-06" db="EMBL/GenBank/DDBJ databases">
        <title>Genome mining for natural products.</title>
        <authorList>
            <person name="Zhang B."/>
            <person name="Shi J."/>
            <person name="Ge H."/>
        </authorList>
    </citation>
    <scope>NUCLEOTIDE SEQUENCE [LARGE SCALE GENOMIC DNA]</scope>
    <source>
        <strain evidence="7 8">NA00687</strain>
    </source>
</reference>
<evidence type="ECO:0000313" key="8">
    <source>
        <dbReference type="Proteomes" id="UP000509303"/>
    </source>
</evidence>
<dbReference type="Gene3D" id="1.10.357.10">
    <property type="entry name" value="Tetracycline Repressor, domain 2"/>
    <property type="match status" value="1"/>
</dbReference>
<accession>A0A7H8N942</accession>
<dbReference type="Pfam" id="PF00440">
    <property type="entry name" value="TetR_N"/>
    <property type="match status" value="1"/>
</dbReference>
<organism evidence="7 8">
    <name type="scientific">Streptomyces buecherae</name>
    <dbReference type="NCBI Taxonomy" id="2763006"/>
    <lineage>
        <taxon>Bacteria</taxon>
        <taxon>Bacillati</taxon>
        <taxon>Actinomycetota</taxon>
        <taxon>Actinomycetes</taxon>
        <taxon>Kitasatosporales</taxon>
        <taxon>Streptomycetaceae</taxon>
        <taxon>Streptomyces</taxon>
    </lineage>
</organism>
<dbReference type="AlphaFoldDB" id="A0A7H8N942"/>
<dbReference type="EMBL" id="CP054929">
    <property type="protein sequence ID" value="QKW50979.1"/>
    <property type="molecule type" value="Genomic_DNA"/>
</dbReference>
<evidence type="ECO:0000256" key="2">
    <source>
        <dbReference type="ARBA" id="ARBA00023015"/>
    </source>
</evidence>
<dbReference type="InterPro" id="IPR009057">
    <property type="entry name" value="Homeodomain-like_sf"/>
</dbReference>
<keyword evidence="4" id="KW-0804">Transcription</keyword>
<evidence type="ECO:0000313" key="7">
    <source>
        <dbReference type="EMBL" id="QKW50979.1"/>
    </source>
</evidence>
<dbReference type="InterPro" id="IPR039538">
    <property type="entry name" value="BetI_C"/>
</dbReference>
<evidence type="ECO:0000256" key="4">
    <source>
        <dbReference type="ARBA" id="ARBA00023163"/>
    </source>
</evidence>
<evidence type="ECO:0000256" key="3">
    <source>
        <dbReference type="ARBA" id="ARBA00023125"/>
    </source>
</evidence>
<dbReference type="RefSeq" id="WP_176162703.1">
    <property type="nucleotide sequence ID" value="NZ_CP054929.1"/>
</dbReference>
<dbReference type="Pfam" id="PF13977">
    <property type="entry name" value="TetR_C_6"/>
    <property type="match status" value="1"/>
</dbReference>
<feature type="domain" description="HTH tetR-type" evidence="6">
    <location>
        <begin position="8"/>
        <end position="68"/>
    </location>
</feature>
<dbReference type="PROSITE" id="PS50977">
    <property type="entry name" value="HTH_TETR_2"/>
    <property type="match status" value="1"/>
</dbReference>
<gene>
    <name evidence="7" type="ORF">HUT08_17160</name>
</gene>
<dbReference type="GO" id="GO:0000976">
    <property type="term" value="F:transcription cis-regulatory region binding"/>
    <property type="evidence" value="ECO:0007669"/>
    <property type="project" value="TreeGrafter"/>
</dbReference>
<keyword evidence="1" id="KW-0678">Repressor</keyword>
<dbReference type="InterPro" id="IPR050109">
    <property type="entry name" value="HTH-type_TetR-like_transc_reg"/>
</dbReference>
<dbReference type="InterPro" id="IPR001647">
    <property type="entry name" value="HTH_TetR"/>
</dbReference>